<dbReference type="PROSITE" id="PS00591">
    <property type="entry name" value="GH10_1"/>
    <property type="match status" value="1"/>
</dbReference>
<sequence>MKVSRTVPTLDRRQFLSAGLTSVASPLLLAGGVHAQENGSAQTAQEAYPPAANDALRFSASRRGLRFGSAIRSDILRQSPEETGFFVAECSSITPEWEMKWNSMAYSSEQHDFSDCDLIVDFARRHGLAVRGHTLLWHQAIPDWALQRIEETQDWSIIANHIQAVVSRYEDAVDEWDVVNEPIDAYGPDGLRENLFLRAYGRDYIEMAIRLAHEIAPDARMFINDYSLEYEYPEEHGRRLALIGLAERLLSRGVPLGGIGVQAHLDLRKGTISESDIDAFFSAIGSLGLDIAITELDVRESDILLPIEERDRMVSATVKRYLDVALAHPAVTSVSTWGLSDAHSWLAQPPQGHPWNRGVLYDQYWQAKPMRTALSQAFG</sequence>
<keyword evidence="5 10" id="KW-0378">Hydrolase</keyword>
<dbReference type="PANTHER" id="PTHR31490:SF88">
    <property type="entry name" value="BETA-XYLANASE"/>
    <property type="match status" value="1"/>
</dbReference>
<proteinExistence type="inferred from homology"/>
<evidence type="ECO:0000256" key="6">
    <source>
        <dbReference type="ARBA" id="ARBA00023277"/>
    </source>
</evidence>
<evidence type="ECO:0000313" key="13">
    <source>
        <dbReference type="EMBL" id="RDE09168.1"/>
    </source>
</evidence>
<feature type="chain" id="PRO_5016769156" description="Beta-xylanase" evidence="11">
    <location>
        <begin position="36"/>
        <end position="379"/>
    </location>
</feature>
<dbReference type="PROSITE" id="PS51760">
    <property type="entry name" value="GH10_2"/>
    <property type="match status" value="1"/>
</dbReference>
<dbReference type="Gene3D" id="3.20.20.80">
    <property type="entry name" value="Glycosidases"/>
    <property type="match status" value="1"/>
</dbReference>
<dbReference type="EC" id="3.2.1.8" evidence="10"/>
<dbReference type="SMART" id="SM00633">
    <property type="entry name" value="Glyco_10"/>
    <property type="match status" value="1"/>
</dbReference>
<evidence type="ECO:0000256" key="5">
    <source>
        <dbReference type="ARBA" id="ARBA00022801"/>
    </source>
</evidence>
<accession>A0A369W3P9</accession>
<feature type="domain" description="GH10" evidence="12">
    <location>
        <begin position="59"/>
        <end position="377"/>
    </location>
</feature>
<evidence type="ECO:0000256" key="10">
    <source>
        <dbReference type="RuleBase" id="RU361174"/>
    </source>
</evidence>
<evidence type="ECO:0000256" key="3">
    <source>
        <dbReference type="ARBA" id="ARBA00022651"/>
    </source>
</evidence>
<dbReference type="RefSeq" id="WP_114645694.1">
    <property type="nucleotide sequence ID" value="NZ_QQNH01000008.1"/>
</dbReference>
<dbReference type="PANTHER" id="PTHR31490">
    <property type="entry name" value="GLYCOSYL HYDROLASE"/>
    <property type="match status" value="1"/>
</dbReference>
<dbReference type="InterPro" id="IPR031158">
    <property type="entry name" value="GH10_AS"/>
</dbReference>
<dbReference type="GO" id="GO:0045493">
    <property type="term" value="P:xylan catabolic process"/>
    <property type="evidence" value="ECO:0007669"/>
    <property type="project" value="UniProtKB-KW"/>
</dbReference>
<feature type="active site" description="Nucleophile" evidence="9">
    <location>
        <position position="295"/>
    </location>
</feature>
<keyword evidence="6 10" id="KW-0119">Carbohydrate metabolism</keyword>
<dbReference type="AlphaFoldDB" id="A0A369W3P9"/>
<dbReference type="PRINTS" id="PR00134">
    <property type="entry name" value="GLHYDRLASE10"/>
</dbReference>
<dbReference type="Proteomes" id="UP000253759">
    <property type="component" value="Unassembled WGS sequence"/>
</dbReference>
<name>A0A369W3P9_9HYPH</name>
<comment type="caution">
    <text evidence="13">The sequence shown here is derived from an EMBL/GenBank/DDBJ whole genome shotgun (WGS) entry which is preliminary data.</text>
</comment>
<keyword evidence="8 10" id="KW-0624">Polysaccharide degradation</keyword>
<evidence type="ECO:0000256" key="11">
    <source>
        <dbReference type="SAM" id="SignalP"/>
    </source>
</evidence>
<evidence type="ECO:0000256" key="8">
    <source>
        <dbReference type="ARBA" id="ARBA00023326"/>
    </source>
</evidence>
<evidence type="ECO:0000256" key="4">
    <source>
        <dbReference type="ARBA" id="ARBA00022729"/>
    </source>
</evidence>
<dbReference type="OrthoDB" id="9815836at2"/>
<keyword evidence="4 11" id="KW-0732">Signal</keyword>
<comment type="similarity">
    <text evidence="2 10">Belongs to the glycosyl hydrolase 10 (cellulase F) family.</text>
</comment>
<evidence type="ECO:0000256" key="7">
    <source>
        <dbReference type="ARBA" id="ARBA00023295"/>
    </source>
</evidence>
<evidence type="ECO:0000259" key="12">
    <source>
        <dbReference type="PROSITE" id="PS51760"/>
    </source>
</evidence>
<dbReference type="InterPro" id="IPR017853">
    <property type="entry name" value="GH"/>
</dbReference>
<keyword evidence="7 10" id="KW-0326">Glycosidase</keyword>
<protein>
    <recommendedName>
        <fullName evidence="10">Beta-xylanase</fullName>
        <ecNumber evidence="10">3.2.1.8</ecNumber>
    </recommendedName>
</protein>
<dbReference type="GO" id="GO:0031176">
    <property type="term" value="F:endo-1,4-beta-xylanase activity"/>
    <property type="evidence" value="ECO:0007669"/>
    <property type="project" value="UniProtKB-EC"/>
</dbReference>
<keyword evidence="14" id="KW-1185">Reference proteome</keyword>
<evidence type="ECO:0000256" key="9">
    <source>
        <dbReference type="PROSITE-ProRule" id="PRU10061"/>
    </source>
</evidence>
<comment type="catalytic activity">
    <reaction evidence="1 10">
        <text>Endohydrolysis of (1-&gt;4)-beta-D-xylosidic linkages in xylans.</text>
        <dbReference type="EC" id="3.2.1.8"/>
    </reaction>
</comment>
<evidence type="ECO:0000256" key="2">
    <source>
        <dbReference type="ARBA" id="ARBA00007495"/>
    </source>
</evidence>
<dbReference type="InterPro" id="IPR044846">
    <property type="entry name" value="GH10"/>
</dbReference>
<evidence type="ECO:0000313" key="14">
    <source>
        <dbReference type="Proteomes" id="UP000253759"/>
    </source>
</evidence>
<reference evidence="14" key="1">
    <citation type="submission" date="2018-07" db="EMBL/GenBank/DDBJ databases">
        <authorList>
            <person name="Liu B.-T."/>
            <person name="Du Z."/>
        </authorList>
    </citation>
    <scope>NUCLEOTIDE SEQUENCE [LARGE SCALE GENOMIC DNA]</scope>
    <source>
        <strain evidence="14">XYN52</strain>
    </source>
</reference>
<feature type="signal peptide" evidence="11">
    <location>
        <begin position="1"/>
        <end position="35"/>
    </location>
</feature>
<organism evidence="13 14">
    <name type="scientific">Pelagibacterium lacus</name>
    <dbReference type="NCBI Taxonomy" id="2282655"/>
    <lineage>
        <taxon>Bacteria</taxon>
        <taxon>Pseudomonadati</taxon>
        <taxon>Pseudomonadota</taxon>
        <taxon>Alphaproteobacteria</taxon>
        <taxon>Hyphomicrobiales</taxon>
        <taxon>Devosiaceae</taxon>
        <taxon>Pelagibacterium</taxon>
    </lineage>
</organism>
<dbReference type="EMBL" id="QQNH01000008">
    <property type="protein sequence ID" value="RDE09168.1"/>
    <property type="molecule type" value="Genomic_DNA"/>
</dbReference>
<keyword evidence="3" id="KW-0858">Xylan degradation</keyword>
<evidence type="ECO:0000256" key="1">
    <source>
        <dbReference type="ARBA" id="ARBA00000681"/>
    </source>
</evidence>
<dbReference type="SUPFAM" id="SSF51445">
    <property type="entry name" value="(Trans)glycosidases"/>
    <property type="match status" value="1"/>
</dbReference>
<gene>
    <name evidence="13" type="ORF">DVH29_08230</name>
</gene>
<dbReference type="InterPro" id="IPR001000">
    <property type="entry name" value="GH10_dom"/>
</dbReference>
<dbReference type="Pfam" id="PF00331">
    <property type="entry name" value="Glyco_hydro_10"/>
    <property type="match status" value="1"/>
</dbReference>